<dbReference type="KEGG" id="lpan:LPMP_130400"/>
<organism evidence="1 2">
    <name type="scientific">Leishmania panamensis</name>
    <dbReference type="NCBI Taxonomy" id="5679"/>
    <lineage>
        <taxon>Eukaryota</taxon>
        <taxon>Discoba</taxon>
        <taxon>Euglenozoa</taxon>
        <taxon>Kinetoplastea</taxon>
        <taxon>Metakinetoplastina</taxon>
        <taxon>Trypanosomatida</taxon>
        <taxon>Trypanosomatidae</taxon>
        <taxon>Leishmaniinae</taxon>
        <taxon>Leishmania</taxon>
        <taxon>Leishmania guyanensis species complex</taxon>
    </lineage>
</organism>
<proteinExistence type="predicted"/>
<dbReference type="VEuPathDB" id="TriTrypDB:LPAL13_130008100"/>
<dbReference type="RefSeq" id="XP_010697122.1">
    <property type="nucleotide sequence ID" value="XM_010698820.1"/>
</dbReference>
<reference evidence="1 2" key="1">
    <citation type="journal article" date="2015" name="Sci. Rep.">
        <title>The genome of Leishmania panamensis: insights into genomics of the L. (Viannia) subgenus.</title>
        <authorList>
            <person name="Llanes A."/>
            <person name="Restrepo C.M."/>
            <person name="Vecchio G.D."/>
            <person name="Anguizola F.J."/>
            <person name="Lleonart R."/>
        </authorList>
    </citation>
    <scope>NUCLEOTIDE SEQUENCE [LARGE SCALE GENOMIC DNA]</scope>
    <source>
        <strain evidence="1 2">MHOM/PA/94/PSC-1</strain>
    </source>
</reference>
<evidence type="ECO:0000313" key="1">
    <source>
        <dbReference type="EMBL" id="AIN96469.1"/>
    </source>
</evidence>
<gene>
    <name evidence="1" type="ORF">LPMP_130400</name>
</gene>
<dbReference type="GeneID" id="22573150"/>
<dbReference type="eggNOG" id="ENOG502S84W">
    <property type="taxonomic scope" value="Eukaryota"/>
</dbReference>
<evidence type="ECO:0000313" key="2">
    <source>
        <dbReference type="Proteomes" id="UP000063063"/>
    </source>
</evidence>
<dbReference type="AlphaFoldDB" id="A0A088RML6"/>
<keyword evidence="2" id="KW-1185">Reference proteome</keyword>
<protein>
    <submittedName>
        <fullName evidence="1">Uncharacterized protein</fullName>
    </submittedName>
</protein>
<name>A0A088RML6_LEIPA</name>
<sequence length="298" mass="32359">MQFRGVAVSRATRRPCPPVLITGRCFLLKPCRHAPLETSSQQYSSLLHDMECVELTPSESHTGNQRGTVPANLAGNSYYARRYSAQGDARRGTLGTSESRVQFCSGDVVLRMSLCAVPRALAHRRIVDVTGMQTSFHNVSERHSRALATVEEAMQTMHLHDGHEVPALQRGDVNLIRLQARCVYISPPPSHSSAAGEAAIVSLRHLSSVLRPLSNPDVLLAQMRRLSFRSEMEAVQAAQVAASFVAGLRGGGPVPGEHGASLDVFCSAAVLRPVVRDGHVVSMTLCPPCDARRGVRRR</sequence>
<dbReference type="EMBL" id="CP009382">
    <property type="protein sequence ID" value="AIN96469.1"/>
    <property type="molecule type" value="Genomic_DNA"/>
</dbReference>
<dbReference type="VEuPathDB" id="TriTrypDB:LPMP_130400"/>
<accession>A0A088RML6</accession>
<dbReference type="OrthoDB" id="250850at2759"/>
<dbReference type="Proteomes" id="UP000063063">
    <property type="component" value="Chromosome 13"/>
</dbReference>